<feature type="region of interest" description="Disordered" evidence="1">
    <location>
        <begin position="1"/>
        <end position="21"/>
    </location>
</feature>
<evidence type="ECO:0000313" key="3">
    <source>
        <dbReference type="Proteomes" id="UP000606172"/>
    </source>
</evidence>
<name>A0A919RFG7_9ACTN</name>
<dbReference type="Proteomes" id="UP000606172">
    <property type="component" value="Unassembled WGS sequence"/>
</dbReference>
<keyword evidence="3" id="KW-1185">Reference proteome</keyword>
<organism evidence="2 3">
    <name type="scientific">Sinosporangium siamense</name>
    <dbReference type="NCBI Taxonomy" id="1367973"/>
    <lineage>
        <taxon>Bacteria</taxon>
        <taxon>Bacillati</taxon>
        <taxon>Actinomycetota</taxon>
        <taxon>Actinomycetes</taxon>
        <taxon>Streptosporangiales</taxon>
        <taxon>Streptosporangiaceae</taxon>
        <taxon>Sinosporangium</taxon>
    </lineage>
</organism>
<accession>A0A919RFG7</accession>
<dbReference type="AlphaFoldDB" id="A0A919RFG7"/>
<sequence length="197" mass="21234">MTDQSQSAMPPPIDSEGHHHHARIGSWSILCTWDEARKKSGPSQMVITAAPDGDPQEIAKGITPGVLRAIPLGDLIKEQRMTVQDATATLREAGVKAAAQVKRMVDDNPRPGRAGRPPVFYAIVASAYTCALVAQEERPVAWLAEQIGADRKTVENWLRLAREEYGMLSPATHGVAGGVMTPKAEQVLREAADVPAQ</sequence>
<protein>
    <submittedName>
        <fullName evidence="2">Uncharacterized protein</fullName>
    </submittedName>
</protein>
<comment type="caution">
    <text evidence="2">The sequence shown here is derived from an EMBL/GenBank/DDBJ whole genome shotgun (WGS) entry which is preliminary data.</text>
</comment>
<reference evidence="2" key="1">
    <citation type="submission" date="2021-01" db="EMBL/GenBank/DDBJ databases">
        <title>Whole genome shotgun sequence of Sinosporangium siamense NBRC 109515.</title>
        <authorList>
            <person name="Komaki H."/>
            <person name="Tamura T."/>
        </authorList>
    </citation>
    <scope>NUCLEOTIDE SEQUENCE</scope>
    <source>
        <strain evidence="2">NBRC 109515</strain>
    </source>
</reference>
<evidence type="ECO:0000313" key="2">
    <source>
        <dbReference type="EMBL" id="GII92935.1"/>
    </source>
</evidence>
<dbReference type="RefSeq" id="WP_204026115.1">
    <property type="nucleotide sequence ID" value="NZ_BOOW01000020.1"/>
</dbReference>
<dbReference type="EMBL" id="BOOW01000020">
    <property type="protein sequence ID" value="GII92935.1"/>
    <property type="molecule type" value="Genomic_DNA"/>
</dbReference>
<evidence type="ECO:0000256" key="1">
    <source>
        <dbReference type="SAM" id="MobiDB-lite"/>
    </source>
</evidence>
<gene>
    <name evidence="2" type="ORF">Ssi02_31660</name>
</gene>
<proteinExistence type="predicted"/>